<feature type="domain" description="DDE Tnp4" evidence="3">
    <location>
        <begin position="3"/>
        <end position="56"/>
    </location>
</feature>
<comment type="cofactor">
    <cofactor evidence="1">
        <name>a divalent metal cation</name>
        <dbReference type="ChEBI" id="CHEBI:60240"/>
    </cofactor>
</comment>
<name>A0A6A4GL68_9AGAR</name>
<reference evidence="4" key="1">
    <citation type="journal article" date="2019" name="Environ. Microbiol.">
        <title>Fungal ecological strategies reflected in gene transcription - a case study of two litter decomposers.</title>
        <authorList>
            <person name="Barbi F."/>
            <person name="Kohler A."/>
            <person name="Barry K."/>
            <person name="Baskaran P."/>
            <person name="Daum C."/>
            <person name="Fauchery L."/>
            <person name="Ihrmark K."/>
            <person name="Kuo A."/>
            <person name="LaButti K."/>
            <person name="Lipzen A."/>
            <person name="Morin E."/>
            <person name="Grigoriev I.V."/>
            <person name="Henrissat B."/>
            <person name="Lindahl B."/>
            <person name="Martin F."/>
        </authorList>
    </citation>
    <scope>NUCLEOTIDE SEQUENCE</scope>
    <source>
        <strain evidence="4">JB14</strain>
    </source>
</reference>
<keyword evidence="5" id="KW-1185">Reference proteome</keyword>
<evidence type="ECO:0000256" key="1">
    <source>
        <dbReference type="ARBA" id="ARBA00001968"/>
    </source>
</evidence>
<protein>
    <recommendedName>
        <fullName evidence="3">DDE Tnp4 domain-containing protein</fullName>
    </recommendedName>
</protein>
<feature type="non-terminal residue" evidence="4">
    <location>
        <position position="1"/>
    </location>
</feature>
<evidence type="ECO:0000313" key="5">
    <source>
        <dbReference type="Proteomes" id="UP000799118"/>
    </source>
</evidence>
<organism evidence="4 5">
    <name type="scientific">Gymnopus androsaceus JB14</name>
    <dbReference type="NCBI Taxonomy" id="1447944"/>
    <lineage>
        <taxon>Eukaryota</taxon>
        <taxon>Fungi</taxon>
        <taxon>Dikarya</taxon>
        <taxon>Basidiomycota</taxon>
        <taxon>Agaricomycotina</taxon>
        <taxon>Agaricomycetes</taxon>
        <taxon>Agaricomycetidae</taxon>
        <taxon>Agaricales</taxon>
        <taxon>Marasmiineae</taxon>
        <taxon>Omphalotaceae</taxon>
        <taxon>Gymnopus</taxon>
    </lineage>
</organism>
<dbReference type="InterPro" id="IPR027806">
    <property type="entry name" value="HARBI1_dom"/>
</dbReference>
<dbReference type="OrthoDB" id="1681765at2759"/>
<dbReference type="Proteomes" id="UP000799118">
    <property type="component" value="Unassembled WGS sequence"/>
</dbReference>
<proteinExistence type="predicted"/>
<sequence length="124" mass="14494">SVNREELFNLRHAVARNVIEQIFSIVKSRWEVLNCPANFDMSIQARIPPALAALHNFILQFDPTDIEDFLNDPNILNEELDMEYYSNDIMEILQQIHLLEKKRRRWKECEMKSLKVCGSSISSG</sequence>
<dbReference type="EMBL" id="ML769925">
    <property type="protein sequence ID" value="KAE9385974.1"/>
    <property type="molecule type" value="Genomic_DNA"/>
</dbReference>
<accession>A0A6A4GL68</accession>
<keyword evidence="2" id="KW-0479">Metal-binding</keyword>
<evidence type="ECO:0000259" key="3">
    <source>
        <dbReference type="Pfam" id="PF13359"/>
    </source>
</evidence>
<evidence type="ECO:0000256" key="2">
    <source>
        <dbReference type="ARBA" id="ARBA00022723"/>
    </source>
</evidence>
<dbReference type="AlphaFoldDB" id="A0A6A4GL68"/>
<dbReference type="Pfam" id="PF13359">
    <property type="entry name" value="DDE_Tnp_4"/>
    <property type="match status" value="1"/>
</dbReference>
<evidence type="ECO:0000313" key="4">
    <source>
        <dbReference type="EMBL" id="KAE9385974.1"/>
    </source>
</evidence>
<gene>
    <name evidence="4" type="ORF">BT96DRAFT_1087972</name>
</gene>
<dbReference type="GO" id="GO:0046872">
    <property type="term" value="F:metal ion binding"/>
    <property type="evidence" value="ECO:0007669"/>
    <property type="project" value="UniProtKB-KW"/>
</dbReference>